<evidence type="ECO:0000313" key="2">
    <source>
        <dbReference type="Proteomes" id="UP001153069"/>
    </source>
</evidence>
<dbReference type="EMBL" id="CAICTM010001263">
    <property type="protein sequence ID" value="CAB9522074.1"/>
    <property type="molecule type" value="Genomic_DNA"/>
</dbReference>
<gene>
    <name evidence="1" type="ORF">SEMRO_1265_G257470.1</name>
</gene>
<keyword evidence="2" id="KW-1185">Reference proteome</keyword>
<comment type="caution">
    <text evidence="1">The sequence shown here is derived from an EMBL/GenBank/DDBJ whole genome shotgun (WGS) entry which is preliminary data.</text>
</comment>
<dbReference type="Proteomes" id="UP001153069">
    <property type="component" value="Unassembled WGS sequence"/>
</dbReference>
<proteinExistence type="predicted"/>
<accession>A0A9N8EN39</accession>
<evidence type="ECO:0000313" key="1">
    <source>
        <dbReference type="EMBL" id="CAB9522074.1"/>
    </source>
</evidence>
<dbReference type="AlphaFoldDB" id="A0A9N8EN39"/>
<protein>
    <submittedName>
        <fullName evidence="1">Uncharacterized protein</fullName>
    </submittedName>
</protein>
<sequence>MGFTYALPDYVHDVSNPTNTTGTLVATTTEEIDEDADGTEEEPPSDANAYLRQVLGDEEDIEIVLNEEPPPNTANAAVLYQIELEETAELAATNDRMHQELVRSELARLLPDTNGKESTSDAFKQLSNHQAWFPLRSPSSSSPETDVDKAEAALFHEWSPTYNIDVATGPQSYHAFARAWNIEAANRFRAWSQGDEEVVQIRPKNREFLVQHYKDGLAYEALCRTAPRNDLHQLVMESGPSMLGGVITLKDTLTIG</sequence>
<reference evidence="1" key="1">
    <citation type="submission" date="2020-06" db="EMBL/GenBank/DDBJ databases">
        <authorList>
            <consortium name="Plant Systems Biology data submission"/>
        </authorList>
    </citation>
    <scope>NUCLEOTIDE SEQUENCE</scope>
    <source>
        <strain evidence="1">D6</strain>
    </source>
</reference>
<organism evidence="1 2">
    <name type="scientific">Seminavis robusta</name>
    <dbReference type="NCBI Taxonomy" id="568900"/>
    <lineage>
        <taxon>Eukaryota</taxon>
        <taxon>Sar</taxon>
        <taxon>Stramenopiles</taxon>
        <taxon>Ochrophyta</taxon>
        <taxon>Bacillariophyta</taxon>
        <taxon>Bacillariophyceae</taxon>
        <taxon>Bacillariophycidae</taxon>
        <taxon>Naviculales</taxon>
        <taxon>Naviculaceae</taxon>
        <taxon>Seminavis</taxon>
    </lineage>
</organism>
<name>A0A9N8EN39_9STRA</name>